<evidence type="ECO:0000256" key="1">
    <source>
        <dbReference type="PROSITE-ProRule" id="PRU00339"/>
    </source>
</evidence>
<dbReference type="InterPro" id="IPR019734">
    <property type="entry name" value="TPR_rpt"/>
</dbReference>
<keyword evidence="4" id="KW-1185">Reference proteome</keyword>
<dbReference type="Proteomes" id="UP000186817">
    <property type="component" value="Unassembled WGS sequence"/>
</dbReference>
<name>A0A1Q9EGB0_SYMMI</name>
<comment type="caution">
    <text evidence="3">The sequence shown here is derived from an EMBL/GenBank/DDBJ whole genome shotgun (WGS) entry which is preliminary data.</text>
</comment>
<reference evidence="3 4" key="1">
    <citation type="submission" date="2016-02" db="EMBL/GenBank/DDBJ databases">
        <title>Genome analysis of coral dinoflagellate symbionts highlights evolutionary adaptations to a symbiotic lifestyle.</title>
        <authorList>
            <person name="Aranda M."/>
            <person name="Li Y."/>
            <person name="Liew Y.J."/>
            <person name="Baumgarten S."/>
            <person name="Simakov O."/>
            <person name="Wilson M."/>
            <person name="Piel J."/>
            <person name="Ashoor H."/>
            <person name="Bougouffa S."/>
            <person name="Bajic V.B."/>
            <person name="Ryu T."/>
            <person name="Ravasi T."/>
            <person name="Bayer T."/>
            <person name="Micklem G."/>
            <person name="Kim H."/>
            <person name="Bhak J."/>
            <person name="Lajeunesse T.C."/>
            <person name="Voolstra C.R."/>
        </authorList>
    </citation>
    <scope>NUCLEOTIDE SEQUENCE [LARGE SCALE GENOMIC DNA]</scope>
    <source>
        <strain evidence="3 4">CCMP2467</strain>
    </source>
</reference>
<dbReference type="SMART" id="SM00028">
    <property type="entry name" value="TPR"/>
    <property type="match status" value="2"/>
</dbReference>
<keyword evidence="1" id="KW-0802">TPR repeat</keyword>
<dbReference type="AlphaFoldDB" id="A0A1Q9EGB0"/>
<feature type="signal peptide" evidence="2">
    <location>
        <begin position="1"/>
        <end position="22"/>
    </location>
</feature>
<accession>A0A1Q9EGB0</accession>
<feature type="chain" id="PRO_5013158618" evidence="2">
    <location>
        <begin position="23"/>
        <end position="755"/>
    </location>
</feature>
<evidence type="ECO:0000256" key="2">
    <source>
        <dbReference type="SAM" id="SignalP"/>
    </source>
</evidence>
<sequence length="755" mass="83991">MGAAWHGFRVSVSALFLLLVAAQVPPPGYDLDDPNAQHDFVAKDLANANRLPEAIESFKANLGVAFMRNKDFGLALRALKKALALNPDDGHAKENMEDQSYEGYRCSTEEEAPKSRELRSLTSAASIGARAKELFARGEKKLGRGFLSLALHINPWVSLELPWVDDIVTEERTRMTYWSGNAYIGWDKTKVEDTINQHFKSDAEPEVYELAIYAWRNLQLVKHSCCGIDNLAVFLSRARKFAHPYVVPFLHLTPDYIPKLKKENKAMYNSFKQWWESNGRKPAPPPAIEFDGKDTWNWEVLQVAFPPDRVPEGWDMFLQAALLYRLNELEGARAAMGEALQINSEIALASDELLPGFTSFAVRPRVAPPSARGKYLICYNPQVGLGNVAVVTVSALNLARITGRTLLIHWNTNVVSRHAWELLDLPGVKLLGEAPADLRSADVKSLYLFHMMDSGMLASVLELLGCSDLSTSLSQPRILTLSSNMYFTPILQTNPHMKSGYDIVPFWQGLQLMMAPSSKAQKRALSYANKTSWGQTAPVVAVHIRSREAGEDNDDWPTEETPPQDLLASLTKCIEQAVQLEFGDVKGWDVYLAATTEKARKVAADHLKQSATNLRRVLSLPKIERNRRTGAGAVDAMAEALLISRADIFIRFVVGTTGFSTFAYMANALRFQSDWAAALPPLRRQGYAPNYVVTAECGPDHRCFEAPPEVRMADVSWHGKYVTGRSCGDVVARLQQKLGCAALKPPRSSDEEEEL</sequence>
<evidence type="ECO:0000313" key="3">
    <source>
        <dbReference type="EMBL" id="OLQ06465.1"/>
    </source>
</evidence>
<organism evidence="3 4">
    <name type="scientific">Symbiodinium microadriaticum</name>
    <name type="common">Dinoflagellate</name>
    <name type="synonym">Zooxanthella microadriatica</name>
    <dbReference type="NCBI Taxonomy" id="2951"/>
    <lineage>
        <taxon>Eukaryota</taxon>
        <taxon>Sar</taxon>
        <taxon>Alveolata</taxon>
        <taxon>Dinophyceae</taxon>
        <taxon>Suessiales</taxon>
        <taxon>Symbiodiniaceae</taxon>
        <taxon>Symbiodinium</taxon>
    </lineage>
</organism>
<dbReference type="Gene3D" id="1.25.40.10">
    <property type="entry name" value="Tetratricopeptide repeat domain"/>
    <property type="match status" value="1"/>
</dbReference>
<evidence type="ECO:0000313" key="4">
    <source>
        <dbReference type="Proteomes" id="UP000186817"/>
    </source>
</evidence>
<proteinExistence type="predicted"/>
<gene>
    <name evidence="3" type="ORF">AK812_SmicGene10244</name>
</gene>
<keyword evidence="2" id="KW-0732">Signal</keyword>
<dbReference type="EMBL" id="LSRX01000159">
    <property type="protein sequence ID" value="OLQ06465.1"/>
    <property type="molecule type" value="Genomic_DNA"/>
</dbReference>
<feature type="repeat" description="TPR" evidence="1">
    <location>
        <begin position="56"/>
        <end position="89"/>
    </location>
</feature>
<dbReference type="OrthoDB" id="10350212at2759"/>
<dbReference type="PROSITE" id="PS50005">
    <property type="entry name" value="TPR"/>
    <property type="match status" value="1"/>
</dbReference>
<protein>
    <submittedName>
        <fullName evidence="3">Uncharacterized protein</fullName>
    </submittedName>
</protein>
<dbReference type="Gene3D" id="3.40.50.11350">
    <property type="match status" value="1"/>
</dbReference>
<dbReference type="InterPro" id="IPR011990">
    <property type="entry name" value="TPR-like_helical_dom_sf"/>
</dbReference>
<dbReference type="SUPFAM" id="SSF48452">
    <property type="entry name" value="TPR-like"/>
    <property type="match status" value="1"/>
</dbReference>